<dbReference type="PANTHER" id="PTHR38011">
    <property type="entry name" value="DIHYDROFOLATE REDUCTASE FAMILY PROTEIN (AFU_ORTHOLOGUE AFUA_8G06820)"/>
    <property type="match status" value="1"/>
</dbReference>
<dbReference type="InterPro" id="IPR002734">
    <property type="entry name" value="RibDG_C"/>
</dbReference>
<keyword evidence="3" id="KW-1185">Reference proteome</keyword>
<feature type="domain" description="Bacterial bifunctional deaminase-reductase C-terminal" evidence="1">
    <location>
        <begin position="3"/>
        <end position="156"/>
    </location>
</feature>
<protein>
    <recommendedName>
        <fullName evidence="1">Bacterial bifunctional deaminase-reductase C-terminal domain-containing protein</fullName>
    </recommendedName>
</protein>
<dbReference type="OrthoDB" id="195113at2"/>
<dbReference type="EMBL" id="SDGZ01000004">
    <property type="protein sequence ID" value="TYC50834.1"/>
    <property type="molecule type" value="Genomic_DNA"/>
</dbReference>
<comment type="caution">
    <text evidence="2">The sequence shown here is derived from an EMBL/GenBank/DDBJ whole genome shotgun (WGS) entry which is preliminary data.</text>
</comment>
<dbReference type="AlphaFoldDB" id="A0A6C2CA33"/>
<evidence type="ECO:0000259" key="1">
    <source>
        <dbReference type="Pfam" id="PF01872"/>
    </source>
</evidence>
<reference evidence="2 3" key="1">
    <citation type="submission" date="2019-01" db="EMBL/GenBank/DDBJ databases">
        <title>Weissella sp. nov., a novel lactic acid bacterium isolated from animal feces.</title>
        <authorList>
            <person name="Wang L.-T."/>
        </authorList>
    </citation>
    <scope>NUCLEOTIDE SEQUENCE [LARGE SCALE GENOMIC DNA]</scope>
    <source>
        <strain evidence="2 3">8H-2</strain>
    </source>
</reference>
<dbReference type="GO" id="GO:0008703">
    <property type="term" value="F:5-amino-6-(5-phosphoribosylamino)uracil reductase activity"/>
    <property type="evidence" value="ECO:0007669"/>
    <property type="project" value="InterPro"/>
</dbReference>
<dbReference type="PANTHER" id="PTHR38011:SF11">
    <property type="entry name" value="2,5-DIAMINO-6-RIBOSYLAMINO-4(3H)-PYRIMIDINONE 5'-PHOSPHATE REDUCTASE"/>
    <property type="match status" value="1"/>
</dbReference>
<dbReference type="Pfam" id="PF01872">
    <property type="entry name" value="RibD_C"/>
    <property type="match status" value="1"/>
</dbReference>
<name>A0A6C2CA33_9LACO</name>
<proteinExistence type="predicted"/>
<dbReference type="Proteomes" id="UP000371977">
    <property type="component" value="Unassembled WGS sequence"/>
</dbReference>
<dbReference type="SUPFAM" id="SSF53597">
    <property type="entry name" value="Dihydrofolate reductase-like"/>
    <property type="match status" value="1"/>
</dbReference>
<dbReference type="Gene3D" id="3.40.430.10">
    <property type="entry name" value="Dihydrofolate Reductase, subunit A"/>
    <property type="match status" value="1"/>
</dbReference>
<gene>
    <name evidence="2" type="ORF">ESZ50_01045</name>
</gene>
<accession>A0A6C2CA33</accession>
<dbReference type="InterPro" id="IPR050765">
    <property type="entry name" value="Riboflavin_Biosynth_HTPR"/>
</dbReference>
<dbReference type="GO" id="GO:0009231">
    <property type="term" value="P:riboflavin biosynthetic process"/>
    <property type="evidence" value="ECO:0007669"/>
    <property type="project" value="InterPro"/>
</dbReference>
<evidence type="ECO:0000313" key="3">
    <source>
        <dbReference type="Proteomes" id="UP000371977"/>
    </source>
</evidence>
<organism evidence="2 3">
    <name type="scientific">Weissella muntiaci</name>
    <dbReference type="NCBI Taxonomy" id="2508881"/>
    <lineage>
        <taxon>Bacteria</taxon>
        <taxon>Bacillati</taxon>
        <taxon>Bacillota</taxon>
        <taxon>Bacilli</taxon>
        <taxon>Lactobacillales</taxon>
        <taxon>Lactobacillaceae</taxon>
        <taxon>Weissella</taxon>
    </lineage>
</organism>
<dbReference type="RefSeq" id="WP_148621744.1">
    <property type="nucleotide sequence ID" value="NZ_SDGZ01000004.1"/>
</dbReference>
<dbReference type="InterPro" id="IPR024072">
    <property type="entry name" value="DHFR-like_dom_sf"/>
</dbReference>
<evidence type="ECO:0000313" key="2">
    <source>
        <dbReference type="EMBL" id="TYC50834.1"/>
    </source>
</evidence>
<sequence length="168" mass="18455">MRVVMVMVASLDGIVARRANESVGSWSSAADKLHLQQTLAKCDGIIVGHGTFDEKFVDVPHYVLSRNRSSTSHDEAEQVFYTAMPANQLVTALAERGHQQILLLGGPTINQLFLEAGVVDELWLTVEPVIFGAGKHLVTAEIEQSLRLVSCEQLNDQGTLLLKYDLIK</sequence>